<reference evidence="1 2" key="1">
    <citation type="submission" date="2024-09" db="EMBL/GenBank/DDBJ databases">
        <authorList>
            <person name="Sun Q."/>
            <person name="Mori K."/>
        </authorList>
    </citation>
    <scope>NUCLEOTIDE SEQUENCE [LARGE SCALE GENOMIC DNA]</scope>
    <source>
        <strain evidence="1 2">JCM 3324</strain>
    </source>
</reference>
<dbReference type="Proteomes" id="UP001589568">
    <property type="component" value="Unassembled WGS sequence"/>
</dbReference>
<evidence type="ECO:0000313" key="1">
    <source>
        <dbReference type="EMBL" id="MFB9471721.1"/>
    </source>
</evidence>
<comment type="caution">
    <text evidence="1">The sequence shown here is derived from an EMBL/GenBank/DDBJ whole genome shotgun (WGS) entry which is preliminary data.</text>
</comment>
<dbReference type="EMBL" id="JBHMCF010000014">
    <property type="protein sequence ID" value="MFB9471721.1"/>
    <property type="molecule type" value="Genomic_DNA"/>
</dbReference>
<name>A0ABV5NP06_9ACTN</name>
<gene>
    <name evidence="1" type="ORF">ACFFR3_19535</name>
</gene>
<organism evidence="1 2">
    <name type="scientific">Nonomuraea salmonea</name>
    <dbReference type="NCBI Taxonomy" id="46181"/>
    <lineage>
        <taxon>Bacteria</taxon>
        <taxon>Bacillati</taxon>
        <taxon>Actinomycetota</taxon>
        <taxon>Actinomycetes</taxon>
        <taxon>Streptosporangiales</taxon>
        <taxon>Streptosporangiaceae</taxon>
        <taxon>Nonomuraea</taxon>
    </lineage>
</organism>
<protein>
    <recommendedName>
        <fullName evidence="3">Trypsin-like peptidase domain-containing protein</fullName>
    </recommendedName>
</protein>
<evidence type="ECO:0000313" key="2">
    <source>
        <dbReference type="Proteomes" id="UP001589568"/>
    </source>
</evidence>
<proteinExistence type="predicted"/>
<evidence type="ECO:0008006" key="3">
    <source>
        <dbReference type="Google" id="ProtNLM"/>
    </source>
</evidence>
<sequence>MSTVENLGAPLPMAAAAPPFVSAGASIETNHGKGPGSLGCFARDSSGHPVLLSCSHVLFPGFKVIGDMAVHSPDYSSCCSGGVRIGRPVYDPNQKAQPIEGGEWVGGYREGQWTGGFNWIPAKVRVLGTVVNGHASETDCAMARLDPGVMFRNVWQVDLGGTVTTIPIKGAVTDGLGIGKGPVLGTLPSHEQYVRVYNAVNGRLKYGTMLSNTLTEPDVSDPDRIIMRVGMSDPSDHKAGSMTNVNQFMILPRPSPIPGQSLEDSYRNGEELTFEGGDSGSVVINHENRVIAIIIRASPIDKFFKLDRSAPEFANVGNLGVATPIGKVLERLQVEIPAVEDGWSGAAPSAGAAVHLVVGRPPSAAELARRRGVAELRDQLRTSLLGRLLLGKIGQHRREVRELLRSERHIAAAWQALQGAAFYHHCVRGVRTPGHPIPTVINGVSRARLAGTMLSLLLQHAGPALRRDLERYGQKLIDALLPVETMQDVPAALARPRARS</sequence>
<dbReference type="RefSeq" id="WP_364382299.1">
    <property type="nucleotide sequence ID" value="NZ_JBHMCF010000014.1"/>
</dbReference>
<keyword evidence="2" id="KW-1185">Reference proteome</keyword>
<accession>A0ABV5NP06</accession>